<organism evidence="2 3">
    <name type="scientific">Bacteroides thetaiotaomicron</name>
    <dbReference type="NCBI Taxonomy" id="818"/>
    <lineage>
        <taxon>Bacteria</taxon>
        <taxon>Pseudomonadati</taxon>
        <taxon>Bacteroidota</taxon>
        <taxon>Bacteroidia</taxon>
        <taxon>Bacteroidales</taxon>
        <taxon>Bacteroidaceae</taxon>
        <taxon>Bacteroides</taxon>
    </lineage>
</organism>
<keyword evidence="1" id="KW-0472">Membrane</keyword>
<dbReference type="Proteomes" id="UP000095576">
    <property type="component" value="Unassembled WGS sequence"/>
</dbReference>
<sequence>MTKKTQNDSYSLKDIFSNIKSLLCKYWLVTIIVIWCALALAMPYLLSQFSIIELGIPGTLGDTINGLSAPFLTISAIFLTYNAFMVQYRANKTQENWNNIQHKDIIKDRFESKLFHFIDLWSQQECMCKINGVGEGKQAFHFMFYEFKAILYYVKKADLYEGNRKEIWELYLAYYLFIDGASSSSIERLQADIPEMCKHCKNGIQSILKLNDELLNLQDKILNQKEKKRENRISIYMLCDYKEKAIKYFDGHRHRLVPFYRSLCMIIQYIYTGEEAETDDTNRIKERTFYLHILCSQLSEHELALLLIMYSFGNKEHYSPIISDKHKNVHFHFLRKILQQYINPKMNCRRITEFTLAINNRVAHEKEANALSNLPKCFKKTSNKER</sequence>
<feature type="transmembrane region" description="Helical" evidence="1">
    <location>
        <begin position="66"/>
        <end position="84"/>
    </location>
</feature>
<evidence type="ECO:0000256" key="1">
    <source>
        <dbReference type="SAM" id="Phobius"/>
    </source>
</evidence>
<keyword evidence="1" id="KW-0812">Transmembrane</keyword>
<dbReference type="AlphaFoldDB" id="A0A174TW64"/>
<evidence type="ECO:0000313" key="3">
    <source>
        <dbReference type="Proteomes" id="UP000095576"/>
    </source>
</evidence>
<dbReference type="EMBL" id="CZAP01000024">
    <property type="protein sequence ID" value="CUQ12217.1"/>
    <property type="molecule type" value="Genomic_DNA"/>
</dbReference>
<dbReference type="Pfam" id="PF16872">
    <property type="entry name" value="putAbiC"/>
    <property type="match status" value="1"/>
</dbReference>
<dbReference type="InterPro" id="IPR031709">
    <property type="entry name" value="PutAbiC"/>
</dbReference>
<dbReference type="RefSeq" id="WP_055300942.1">
    <property type="nucleotide sequence ID" value="NZ_CZAP01000024.1"/>
</dbReference>
<evidence type="ECO:0008006" key="4">
    <source>
        <dbReference type="Google" id="ProtNLM"/>
    </source>
</evidence>
<feature type="transmembrane region" description="Helical" evidence="1">
    <location>
        <begin position="26"/>
        <end position="46"/>
    </location>
</feature>
<proteinExistence type="predicted"/>
<evidence type="ECO:0000313" key="2">
    <source>
        <dbReference type="EMBL" id="CUQ12217.1"/>
    </source>
</evidence>
<accession>A0A174TW64</accession>
<gene>
    <name evidence="2" type="ORF">ERS852511_04406</name>
</gene>
<protein>
    <recommendedName>
        <fullName evidence="4">Phage abortive infection protein</fullName>
    </recommendedName>
</protein>
<reference evidence="2 3" key="1">
    <citation type="submission" date="2015-09" db="EMBL/GenBank/DDBJ databases">
        <authorList>
            <consortium name="Pathogen Informatics"/>
        </authorList>
    </citation>
    <scope>NUCLEOTIDE SEQUENCE [LARGE SCALE GENOMIC DNA]</scope>
    <source>
        <strain evidence="2 3">2789STDY5834899</strain>
    </source>
</reference>
<name>A0A174TW64_BACT4</name>
<keyword evidence="1" id="KW-1133">Transmembrane helix</keyword>